<dbReference type="GO" id="GO:0004553">
    <property type="term" value="F:hydrolase activity, hydrolyzing O-glycosyl compounds"/>
    <property type="evidence" value="ECO:0007669"/>
    <property type="project" value="UniProtKB-ARBA"/>
</dbReference>
<protein>
    <submittedName>
        <fullName evidence="1">Concanavalin A-like lectin/glucanases superfamily protein</fullName>
    </submittedName>
</protein>
<dbReference type="AlphaFoldDB" id="A0A221UV70"/>
<dbReference type="PANTHER" id="PTHR42535">
    <property type="entry name" value="OOKINETE PROTEIN, PUTATIVE-RELATED"/>
    <property type="match status" value="1"/>
</dbReference>
<dbReference type="SUPFAM" id="SSF49899">
    <property type="entry name" value="Concanavalin A-like lectins/glucanases"/>
    <property type="match status" value="2"/>
</dbReference>
<dbReference type="InterPro" id="IPR013320">
    <property type="entry name" value="ConA-like_dom_sf"/>
</dbReference>
<gene>
    <name evidence="1" type="ORF">AREALGSMS7_01338</name>
</gene>
<dbReference type="STRING" id="616991.GCA_000733925_04473"/>
<accession>A0A221UV70</accession>
<dbReference type="Gene3D" id="2.60.120.200">
    <property type="match status" value="2"/>
</dbReference>
<organism evidence="1 2">
    <name type="scientific">Arenibacter algicola</name>
    <dbReference type="NCBI Taxonomy" id="616991"/>
    <lineage>
        <taxon>Bacteria</taxon>
        <taxon>Pseudomonadati</taxon>
        <taxon>Bacteroidota</taxon>
        <taxon>Flavobacteriia</taxon>
        <taxon>Flavobacteriales</taxon>
        <taxon>Flavobacteriaceae</taxon>
        <taxon>Arenibacter</taxon>
    </lineage>
</organism>
<name>A0A221UV70_9FLAO</name>
<dbReference type="PROSITE" id="PS51257">
    <property type="entry name" value="PROKAR_LIPOPROTEIN"/>
    <property type="match status" value="1"/>
</dbReference>
<dbReference type="GO" id="GO:0030246">
    <property type="term" value="F:carbohydrate binding"/>
    <property type="evidence" value="ECO:0007669"/>
    <property type="project" value="UniProtKB-KW"/>
</dbReference>
<proteinExistence type="predicted"/>
<evidence type="ECO:0000313" key="2">
    <source>
        <dbReference type="Proteomes" id="UP000204551"/>
    </source>
</evidence>
<keyword evidence="1" id="KW-0430">Lectin</keyword>
<dbReference type="GO" id="GO:0005975">
    <property type="term" value="P:carbohydrate metabolic process"/>
    <property type="evidence" value="ECO:0007669"/>
    <property type="project" value="UniProtKB-ARBA"/>
</dbReference>
<dbReference type="Pfam" id="PF13385">
    <property type="entry name" value="Laminin_G_3"/>
    <property type="match status" value="2"/>
</dbReference>
<dbReference type="eggNOG" id="ENOG502Z7ZH">
    <property type="taxonomic scope" value="Bacteria"/>
</dbReference>
<dbReference type="Proteomes" id="UP000204551">
    <property type="component" value="Chromosome"/>
</dbReference>
<reference evidence="1 2" key="1">
    <citation type="submission" date="2017-07" db="EMBL/GenBank/DDBJ databases">
        <title>Genome Sequence of Arenibacter algicola Strain SMS7 Isolated from a culture of the Diatom Skeletonema marinoi.</title>
        <authorList>
            <person name="Topel M."/>
            <person name="Pinder M.I.M."/>
            <person name="Johansson O.N."/>
            <person name="Kourtchenko O."/>
            <person name="Godhe A."/>
            <person name="Clarke A.K."/>
        </authorList>
    </citation>
    <scope>NUCLEOTIDE SEQUENCE [LARGE SCALE GENOMIC DNA]</scope>
    <source>
        <strain evidence="1 2">SMS7</strain>
    </source>
</reference>
<dbReference type="Gene3D" id="2.60.40.10">
    <property type="entry name" value="Immunoglobulins"/>
    <property type="match status" value="1"/>
</dbReference>
<dbReference type="KEGG" id="aalg:AREALGSMS7_01338"/>
<evidence type="ECO:0000313" key="1">
    <source>
        <dbReference type="EMBL" id="ASO04811.1"/>
    </source>
</evidence>
<dbReference type="RefSeq" id="WP_093977732.1">
    <property type="nucleotide sequence ID" value="NZ_CP022515.1"/>
</dbReference>
<dbReference type="EMBL" id="CP022515">
    <property type="protein sequence ID" value="ASO04811.1"/>
    <property type="molecule type" value="Genomic_DNA"/>
</dbReference>
<dbReference type="PANTHER" id="PTHR42535:SF2">
    <property type="entry name" value="CHROMOSOME UNDETERMINED SCAFFOLD_146, WHOLE GENOME SHOTGUN SEQUENCE"/>
    <property type="match status" value="1"/>
</dbReference>
<dbReference type="InterPro" id="IPR013783">
    <property type="entry name" value="Ig-like_fold"/>
</dbReference>
<dbReference type="Pfam" id="PF17957">
    <property type="entry name" value="Big_7"/>
    <property type="match status" value="1"/>
</dbReference>
<sequence length="584" mass="63512">MKNIKLICASLVAVFLFYGCDQGIDAITQVDPGTDATAPQIKVNYPTEGVKIKVLEVVTSIDIDFEVTDDIEIAKVDVLLDGSTIGTYNSFKDYRRLLVKDLVYDKLTDGAHELSVSATDLEGKTTVTTINFEKEPAYTPLFAGEILYMPFDGDYFDLVGLKQADKVGTPGFSGEGLIGTNAYKGTTDAYLRYPTAGLLGNEFTAAFWYKVDASPDRAGIIIIGDDADDRFQGLRLFREGNTTNQTIKANVGIGSGESWNDGGVIDVTAGEWVHIALSISATQSTIFFNGVAVRTAALSSPVDWTGCDELVIGSGGPTFSYWNHKSDSSPMDELRLFNKALTETDIQNMINVTNPYTGEFDGEMFYLPFDGDTKNKFTNAEATMIGTTGFAGESIRGADAYAGAADSYLSFPTTGLTTQEFSASFWYNLNAAPDRAGILVMGPEDLERPEYPTVQNLRTSGFRFFREGNATNQTFKLNVGNGSADTWVDGGAAASLDPTSTDWVHMAFTIGNGKAIVYFDGEIVKESDFTGVDWTGCNLLSIGSGAPRFTEWGHLSDLSYMDELRLFNKVLTQEEVQNIRNADL</sequence>